<keyword evidence="3" id="KW-0862">Zinc</keyword>
<dbReference type="SUPFAM" id="SSF57850">
    <property type="entry name" value="RING/U-box"/>
    <property type="match status" value="1"/>
</dbReference>
<feature type="compositionally biased region" description="Polar residues" evidence="5">
    <location>
        <begin position="352"/>
        <end position="387"/>
    </location>
</feature>
<dbReference type="PROSITE" id="PS00518">
    <property type="entry name" value="ZF_RING_1"/>
    <property type="match status" value="1"/>
</dbReference>
<evidence type="ECO:0000256" key="3">
    <source>
        <dbReference type="ARBA" id="ARBA00022833"/>
    </source>
</evidence>
<dbReference type="GO" id="GO:0007131">
    <property type="term" value="P:reciprocal meiotic recombination"/>
    <property type="evidence" value="ECO:0007669"/>
    <property type="project" value="InterPro"/>
</dbReference>
<dbReference type="EMBL" id="KN824316">
    <property type="protein sequence ID" value="KIM25192.1"/>
    <property type="molecule type" value="Genomic_DNA"/>
</dbReference>
<keyword evidence="8" id="KW-1185">Reference proteome</keyword>
<feature type="compositionally biased region" description="Polar residues" evidence="5">
    <location>
        <begin position="264"/>
        <end position="280"/>
    </location>
</feature>
<dbReference type="InterPro" id="IPR001841">
    <property type="entry name" value="Znf_RING"/>
</dbReference>
<dbReference type="Pfam" id="PF14634">
    <property type="entry name" value="zf-RING_5"/>
    <property type="match status" value="1"/>
</dbReference>
<protein>
    <recommendedName>
        <fullName evidence="6">RING-type domain-containing protein</fullName>
    </recommendedName>
</protein>
<dbReference type="InterPro" id="IPR042448">
    <property type="entry name" value="CCNB1IP1"/>
</dbReference>
<feature type="region of interest" description="Disordered" evidence="5">
    <location>
        <begin position="202"/>
        <end position="225"/>
    </location>
</feature>
<dbReference type="PANTHER" id="PTHR14305">
    <property type="entry name" value="E3 UBIQUITIN-PROTEIN LIGASE CCNB1IP1"/>
    <property type="match status" value="1"/>
</dbReference>
<dbReference type="Proteomes" id="UP000054097">
    <property type="component" value="Unassembled WGS sequence"/>
</dbReference>
<organism evidence="7 8">
    <name type="scientific">Serendipita vermifera MAFF 305830</name>
    <dbReference type="NCBI Taxonomy" id="933852"/>
    <lineage>
        <taxon>Eukaryota</taxon>
        <taxon>Fungi</taxon>
        <taxon>Dikarya</taxon>
        <taxon>Basidiomycota</taxon>
        <taxon>Agaricomycotina</taxon>
        <taxon>Agaricomycetes</taxon>
        <taxon>Sebacinales</taxon>
        <taxon>Serendipitaceae</taxon>
        <taxon>Serendipita</taxon>
    </lineage>
</organism>
<dbReference type="OrthoDB" id="441210at2759"/>
<feature type="domain" description="RING-type" evidence="6">
    <location>
        <begin position="11"/>
        <end position="47"/>
    </location>
</feature>
<dbReference type="STRING" id="933852.A0A0C2X7G0"/>
<feature type="region of interest" description="Disordered" evidence="5">
    <location>
        <begin position="252"/>
        <end position="332"/>
    </location>
</feature>
<reference evidence="7 8" key="1">
    <citation type="submission" date="2014-04" db="EMBL/GenBank/DDBJ databases">
        <authorList>
            <consortium name="DOE Joint Genome Institute"/>
            <person name="Kuo A."/>
            <person name="Zuccaro A."/>
            <person name="Kohler A."/>
            <person name="Nagy L.G."/>
            <person name="Floudas D."/>
            <person name="Copeland A."/>
            <person name="Barry K.W."/>
            <person name="Cichocki N."/>
            <person name="Veneault-Fourrey C."/>
            <person name="LaButti K."/>
            <person name="Lindquist E.A."/>
            <person name="Lipzen A."/>
            <person name="Lundell T."/>
            <person name="Morin E."/>
            <person name="Murat C."/>
            <person name="Sun H."/>
            <person name="Tunlid A."/>
            <person name="Henrissat B."/>
            <person name="Grigoriev I.V."/>
            <person name="Hibbett D.S."/>
            <person name="Martin F."/>
            <person name="Nordberg H.P."/>
            <person name="Cantor M.N."/>
            <person name="Hua S.X."/>
        </authorList>
    </citation>
    <scope>NUCLEOTIDE SEQUENCE [LARGE SCALE GENOMIC DNA]</scope>
    <source>
        <strain evidence="7 8">MAFF 305830</strain>
    </source>
</reference>
<feature type="region of interest" description="Disordered" evidence="5">
    <location>
        <begin position="352"/>
        <end position="402"/>
    </location>
</feature>
<sequence>MEHLKCNHLACRNVLRETAVVTTCSHVFCVDCANNLFGNAQVCPACSSSLTEPDDVVVCALQPTNDYKTSVLSGLSPGIILQICERAINFWEYQSRQESAFQQAVLKSVNDKSAQCQKQLDSVLREANSELSLLNDKVNGLERELELERRKNREYHEQLRERDKEYAKLKGQYDHLKRKTLLAPSAMSTAANNVNQRIEENNNLQQQQQQQHEIPARGGTASMSGVEVRGGGAGLAGFAFRSMNDAVNGIDASGVQRTPRRGLANSTPGWQAQPQQSVGSINRMPGHLPNRNRFQTYPGGQAQAERASLNGSGTGGGHFRRDSEGSTSDSANEVENMLGGQVRQIQRVPLNQAASTTGRLQSSSTFNRQGQRGFSFGQNTSREAPSSEQRRSGTFRPAGFSR</sequence>
<gene>
    <name evidence="7" type="ORF">M408DRAFT_331299</name>
</gene>
<accession>A0A0C2X7G0</accession>
<dbReference type="Gene3D" id="3.30.40.10">
    <property type="entry name" value="Zinc/RING finger domain, C3HC4 (zinc finger)"/>
    <property type="match status" value="1"/>
</dbReference>
<feature type="compositionally biased region" description="Low complexity" evidence="5">
    <location>
        <begin position="202"/>
        <end position="211"/>
    </location>
</feature>
<evidence type="ECO:0000256" key="4">
    <source>
        <dbReference type="PROSITE-ProRule" id="PRU00175"/>
    </source>
</evidence>
<dbReference type="HOGENOM" id="CLU_049340_1_0_1"/>
<dbReference type="InterPro" id="IPR017907">
    <property type="entry name" value="Znf_RING_CS"/>
</dbReference>
<dbReference type="GO" id="GO:0000795">
    <property type="term" value="C:synaptonemal complex"/>
    <property type="evidence" value="ECO:0007669"/>
    <property type="project" value="InterPro"/>
</dbReference>
<evidence type="ECO:0000259" key="6">
    <source>
        <dbReference type="PROSITE" id="PS50089"/>
    </source>
</evidence>
<dbReference type="InterPro" id="IPR013083">
    <property type="entry name" value="Znf_RING/FYVE/PHD"/>
</dbReference>
<name>A0A0C2X7G0_SERVB</name>
<evidence type="ECO:0000256" key="5">
    <source>
        <dbReference type="SAM" id="MobiDB-lite"/>
    </source>
</evidence>
<keyword evidence="1" id="KW-0479">Metal-binding</keyword>
<keyword evidence="2 4" id="KW-0863">Zinc-finger</keyword>
<dbReference type="GO" id="GO:0008270">
    <property type="term" value="F:zinc ion binding"/>
    <property type="evidence" value="ECO:0007669"/>
    <property type="project" value="UniProtKB-KW"/>
</dbReference>
<evidence type="ECO:0000256" key="1">
    <source>
        <dbReference type="ARBA" id="ARBA00022723"/>
    </source>
</evidence>
<dbReference type="GO" id="GO:0061630">
    <property type="term" value="F:ubiquitin protein ligase activity"/>
    <property type="evidence" value="ECO:0007669"/>
    <property type="project" value="InterPro"/>
</dbReference>
<dbReference type="PROSITE" id="PS50089">
    <property type="entry name" value="ZF_RING_2"/>
    <property type="match status" value="1"/>
</dbReference>
<proteinExistence type="predicted"/>
<evidence type="ECO:0000256" key="2">
    <source>
        <dbReference type="ARBA" id="ARBA00022771"/>
    </source>
</evidence>
<dbReference type="AlphaFoldDB" id="A0A0C2X7G0"/>
<dbReference type="PANTHER" id="PTHR14305:SF0">
    <property type="entry name" value="E3 UBIQUITIN-PROTEIN LIGASE CCNB1IP1"/>
    <property type="match status" value="1"/>
</dbReference>
<evidence type="ECO:0000313" key="7">
    <source>
        <dbReference type="EMBL" id="KIM25192.1"/>
    </source>
</evidence>
<evidence type="ECO:0000313" key="8">
    <source>
        <dbReference type="Proteomes" id="UP000054097"/>
    </source>
</evidence>
<reference evidence="8" key="2">
    <citation type="submission" date="2015-01" db="EMBL/GenBank/DDBJ databases">
        <title>Evolutionary Origins and Diversification of the Mycorrhizal Mutualists.</title>
        <authorList>
            <consortium name="DOE Joint Genome Institute"/>
            <consortium name="Mycorrhizal Genomics Consortium"/>
            <person name="Kohler A."/>
            <person name="Kuo A."/>
            <person name="Nagy L.G."/>
            <person name="Floudas D."/>
            <person name="Copeland A."/>
            <person name="Barry K.W."/>
            <person name="Cichocki N."/>
            <person name="Veneault-Fourrey C."/>
            <person name="LaButti K."/>
            <person name="Lindquist E.A."/>
            <person name="Lipzen A."/>
            <person name="Lundell T."/>
            <person name="Morin E."/>
            <person name="Murat C."/>
            <person name="Riley R."/>
            <person name="Ohm R."/>
            <person name="Sun H."/>
            <person name="Tunlid A."/>
            <person name="Henrissat B."/>
            <person name="Grigoriev I.V."/>
            <person name="Hibbett D.S."/>
            <person name="Martin F."/>
        </authorList>
    </citation>
    <scope>NUCLEOTIDE SEQUENCE [LARGE SCALE GENOMIC DNA]</scope>
    <source>
        <strain evidence="8">MAFF 305830</strain>
    </source>
</reference>